<feature type="compositionally biased region" description="Acidic residues" evidence="6">
    <location>
        <begin position="3125"/>
        <end position="3140"/>
    </location>
</feature>
<accession>A0A0D9QJI9</accession>
<evidence type="ECO:0000256" key="2">
    <source>
        <dbReference type="ARBA" id="ARBA00023015"/>
    </source>
</evidence>
<comment type="subcellular location">
    <subcellularLocation>
        <location evidence="1">Nucleus</location>
    </subcellularLocation>
</comment>
<feature type="domain" description="AP2/ERF" evidence="7">
    <location>
        <begin position="2672"/>
        <end position="2721"/>
    </location>
</feature>
<evidence type="ECO:0000256" key="1">
    <source>
        <dbReference type="ARBA" id="ARBA00004123"/>
    </source>
</evidence>
<dbReference type="OMA" id="QNNDMSQ"/>
<feature type="compositionally biased region" description="Polar residues" evidence="6">
    <location>
        <begin position="2834"/>
        <end position="2847"/>
    </location>
</feature>
<dbReference type="GO" id="GO:0003700">
    <property type="term" value="F:DNA-binding transcription factor activity"/>
    <property type="evidence" value="ECO:0007669"/>
    <property type="project" value="InterPro"/>
</dbReference>
<keyword evidence="2" id="KW-0805">Transcription regulation</keyword>
<dbReference type="GO" id="GO:0005634">
    <property type="term" value="C:nucleus"/>
    <property type="evidence" value="ECO:0007669"/>
    <property type="project" value="UniProtKB-SubCell"/>
</dbReference>
<protein>
    <recommendedName>
        <fullName evidence="7">AP2/ERF domain-containing protein</fullName>
    </recommendedName>
</protein>
<evidence type="ECO:0000313" key="8">
    <source>
        <dbReference type="EMBL" id="KJP86982.1"/>
    </source>
</evidence>
<feature type="compositionally biased region" description="Low complexity" evidence="6">
    <location>
        <begin position="2751"/>
        <end position="2760"/>
    </location>
</feature>
<dbReference type="EMBL" id="KQ001682">
    <property type="protein sequence ID" value="KJP86982.1"/>
    <property type="molecule type" value="Genomic_DNA"/>
</dbReference>
<dbReference type="Proteomes" id="UP000054561">
    <property type="component" value="Unassembled WGS sequence"/>
</dbReference>
<feature type="region of interest" description="Disordered" evidence="6">
    <location>
        <begin position="297"/>
        <end position="319"/>
    </location>
</feature>
<organism evidence="8 9">
    <name type="scientific">Plasmodium fragile</name>
    <dbReference type="NCBI Taxonomy" id="5857"/>
    <lineage>
        <taxon>Eukaryota</taxon>
        <taxon>Sar</taxon>
        <taxon>Alveolata</taxon>
        <taxon>Apicomplexa</taxon>
        <taxon>Aconoidasida</taxon>
        <taxon>Haemosporida</taxon>
        <taxon>Plasmodiidae</taxon>
        <taxon>Plasmodium</taxon>
        <taxon>Plasmodium (Plasmodium)</taxon>
    </lineage>
</organism>
<feature type="region of interest" description="Disordered" evidence="6">
    <location>
        <begin position="3068"/>
        <end position="3183"/>
    </location>
</feature>
<evidence type="ECO:0000259" key="7">
    <source>
        <dbReference type="Pfam" id="PF00847"/>
    </source>
</evidence>
<dbReference type="Gene3D" id="1.20.5.2050">
    <property type="match status" value="2"/>
</dbReference>
<feature type="compositionally biased region" description="Basic and acidic residues" evidence="6">
    <location>
        <begin position="3075"/>
        <end position="3093"/>
    </location>
</feature>
<feature type="region of interest" description="Disordered" evidence="6">
    <location>
        <begin position="3650"/>
        <end position="3670"/>
    </location>
</feature>
<feature type="compositionally biased region" description="Basic and acidic residues" evidence="6">
    <location>
        <begin position="67"/>
        <end position="89"/>
    </location>
</feature>
<dbReference type="OrthoDB" id="331552at2759"/>
<keyword evidence="9" id="KW-1185">Reference proteome</keyword>
<feature type="region of interest" description="Disordered" evidence="6">
    <location>
        <begin position="2751"/>
        <end position="2791"/>
    </location>
</feature>
<evidence type="ECO:0000313" key="9">
    <source>
        <dbReference type="Proteomes" id="UP000054561"/>
    </source>
</evidence>
<dbReference type="RefSeq" id="XP_012336421.1">
    <property type="nucleotide sequence ID" value="XM_012480998.1"/>
</dbReference>
<keyword evidence="4" id="KW-0804">Transcription</keyword>
<keyword evidence="5" id="KW-0539">Nucleus</keyword>
<dbReference type="GO" id="GO:0003677">
    <property type="term" value="F:DNA binding"/>
    <property type="evidence" value="ECO:0007669"/>
    <property type="project" value="UniProtKB-KW"/>
</dbReference>
<dbReference type="InterPro" id="IPR001471">
    <property type="entry name" value="AP2/ERF_dom"/>
</dbReference>
<feature type="region of interest" description="Disordered" evidence="6">
    <location>
        <begin position="1392"/>
        <end position="1428"/>
    </location>
</feature>
<dbReference type="GeneID" id="24268695"/>
<reference evidence="8 9" key="1">
    <citation type="submission" date="2014-03" db="EMBL/GenBank/DDBJ databases">
        <title>The Genome Sequence of Plasmodium fragile nilgiri.</title>
        <authorList>
            <consortium name="The Broad Institute Genomics Platform"/>
            <consortium name="The Broad Institute Genome Sequencing Center for Infectious Disease"/>
            <person name="Neafsey D."/>
            <person name="Duraisingh M."/>
            <person name="Young S.K."/>
            <person name="Zeng Q."/>
            <person name="Gargeya S."/>
            <person name="Abouelleil A."/>
            <person name="Alvarado L."/>
            <person name="Chapman S.B."/>
            <person name="Gainer-Dewar J."/>
            <person name="Goldberg J."/>
            <person name="Griggs A."/>
            <person name="Gujja S."/>
            <person name="Hansen M."/>
            <person name="Howarth C."/>
            <person name="Imamovic A."/>
            <person name="Larimer J."/>
            <person name="Pearson M."/>
            <person name="Poon T.W."/>
            <person name="Priest M."/>
            <person name="Roberts A."/>
            <person name="Saif S."/>
            <person name="Shea T."/>
            <person name="Sykes S."/>
            <person name="Wortman J."/>
            <person name="Nusbaum C."/>
            <person name="Birren B."/>
        </authorList>
    </citation>
    <scope>NUCLEOTIDE SEQUENCE [LARGE SCALE GENOMIC DNA]</scope>
    <source>
        <strain evidence="9">nilgiri</strain>
    </source>
</reference>
<dbReference type="VEuPathDB" id="PlasmoDB:AK88_03381"/>
<gene>
    <name evidence="8" type="ORF">AK88_03381</name>
</gene>
<proteinExistence type="predicted"/>
<feature type="region of interest" description="Disordered" evidence="6">
    <location>
        <begin position="67"/>
        <end position="96"/>
    </location>
</feature>
<feature type="compositionally biased region" description="Polar residues" evidence="6">
    <location>
        <begin position="3659"/>
        <end position="3670"/>
    </location>
</feature>
<feature type="compositionally biased region" description="Basic and acidic residues" evidence="6">
    <location>
        <begin position="902"/>
        <end position="911"/>
    </location>
</feature>
<feature type="region of interest" description="Disordered" evidence="6">
    <location>
        <begin position="829"/>
        <end position="970"/>
    </location>
</feature>
<feature type="compositionally biased region" description="Acidic residues" evidence="6">
    <location>
        <begin position="2401"/>
        <end position="2420"/>
    </location>
</feature>
<evidence type="ECO:0000256" key="4">
    <source>
        <dbReference type="ARBA" id="ARBA00023163"/>
    </source>
</evidence>
<sequence>MEKQSKTEGGKANKPDLYKNYMDEMNVVPSILQNKHLDSFASNSTIDENKLMNVNDLCNLYLDRNPEKGSTKRVVDGHMEEEGTGEPKESSSPGMVRNNSVIDFLNTPIVNDNGVNTNNCLSEARKVVLPGEDASASDQIGVEQDHTHVKEENKTNGATSLHTDSCDLTHTKTGMSEKDLLTEENWVKHNPFLYKDSSNYAEQNGEQDPLCGVSNYACNNEKNSFYGNGVELNNGYNHRFIKHYLKQLMNKPKSVQEGEELNLDDKAFDVNAYLRVQGCLPKDDALPGEPVFGHEAKDTQGGIHVNDQTEDNTHKKLSTPCDEWNNYTNATNEEAPNEGFNKGVANCMESCMNSCNCHLANHSEDTNHLSSQMEHRSKGEDQNLDHVFKNIAMKIHQYLRNCSRKMIFEEGKQPHAGSTRGIAQGSIHHPADISTSALNSITISVGGAHPASSHMHAYPSYMHNPVHMNTPFHSCTVKDKATLQGSIKITVPLFLLYITNAYGIGGDVTGGSSSNDSAHAMRRKKLKQKIINEIIFGFTYADADKYVEQLLCNIKKCFLQVLDYLKEYNPQWVCSNNGDSYFYHFRKIMAINSSYVDVNSIVHYARVLTSMKRKKWTGGPIRGVVRSGLDRNNVDRKVPMRSGNAKIIPFVNALLPNATSDITRNEHNDTSGGGNFYQGVKDCGFNEPIRDVDGPHCVGRSLKRKHSLGEEKNLHGYTHKQIKTDTISTDANCTNNELSKNEPSFVEGAVGLNEAAYGVEQGHHEYDPTLMASKEADAMLCTKDMLDVEDKIYYAPSDMRTSIETVINENGKGDKYERKLGLKVYGDEDELHDDGAQGGETFAERDVTATTPKGEYTPLEEGAPADETHPDDPLHISHIHHAEQNEQDVKNEKKSLLSHLQESTKKEEASTGKESPNGEGEYVSVQEGEDSNGEAQQEKTGQAEDDADHTSDLGESPRKEQNDITSCGDGLNLQSSIMSGVEGAALLIEDTTSKPPNVHPTMYDQSNMFNEQCVSVSEQDTLNTNERKTSACDKLNYEDCNSVYESSHFTNSLPLPLDKTNDLVGTVGVVAAGGAVGTDAIQGATQHEEEQFHVAESTNNGYLSKHITNEAEVEQGHRKFKNRVVSLNNPMNNSIMHLNINKKKKKKKKMVTHYVNQVMSILFCNDIFNYAIIFTPILKNLGVLSSLSTCTMNNILLRLEHFKLIEVDKGKIMHKNKSMLLRGGFIHMNEKTDCFATCSPNGCVLTTTSNKNARVGGMYGDGSLLGRREETALQYLRGIMEKGGQKGIVDEEVMKKLGFAHHGEVPCSGGVCPSGHSAPFGVQNSLHNNLHNGSFGVNQDDPTVSCSYGKGQVVHSCGSEDGVSKNQLMEFIREVLIQHGAYINQSVELNSNDSGVSGGEPANDGSRQCSKNGDEESCGAVENDVTRVSEKMQNNETDRANGVNEQIPFDDSSASLQTQVKKKNKFNFIEQRDHDRIDADVSDVGKTNPQGIILNKENFFNLLKWYLSIKVPGGCDKCCCGKSHVSGQSRLCDRGGPGGAVLVSGVNACNHDGPLNAYEKDGGTRLHLCSGDKHGQVDTSGGLIPPSDTSKGLHYGAFPYDHHEGRKTFGTVHNTCANGNNNVGANMLKAQGALHRCSSFEGEEAAGNGLATSVSRTCGLYPFKGWKDANQLHNSHEYKANVCLHDNHHVMCSPMCCVATQHGNNINDLLSAERAACTPHSCNGITHNHFCEEHAKLCNILNEKNVKSSLMSEQDGGENNEGSNICGGELGKIIFNLIKSGQINLEGLPHENFLFDSKMMGQTNDSTACRHRMGQSNNEMYACEHHQDATHGGVSTPPNCFSYVKRLVGEGGGNGVMDVWNHLAPELLNNKNEGQVVKEEDIAEGGQVQGQEKLLRRSSNECPDVKLACENVVDGASTNCGIGRSGLGFSTANGSTCTQDVHDKNYNLWKLYHLYELLEKEKNDTGAEDKMCTDMQNEWRKYFAKHNNYLLPKGKVANSFPSCDHVASDNANEQEGSSGNKVVGDGCRLHEKQLYLLSKELLHSRRDNNMQFASSMEEDNGLLPCCDKDDGGGGCGVDNAVRISSNHMGNVIGGASGSHLPAATTGEEGMYKDTHRTYKNFFLNEEENQRNETSMFFHRGHSRINKTNDDRMKNYLSSLYNSIVYKSGFYPTEGSNHNGAQSSGGSGNICFNTSNHMNRCTDSRRSSNLCDYLTNFTYSSPNENCNDNFSHVDELGKFLLVQGEHSNSRDGCSGGSAPHGLGRYGSGRRRHHRLGGGGGGASGVIKGSSHNKSFAHLYKDVVSSLDHRKTRLCNKHMNNSMGGFFNGRNNTDDDIILHGYLTRKRREEMADHIQKKRALLKKIKNAENMTDEEINTSLMQIAEDPMEFNFLKRFYLNGGGDMEEDPEEDDEVDDDDDDDHVDGGRRGGVALSSRDHDLNGKKKIHMKNVYLGGRGAAGGNANLVKGARHKDMKGGNSVGCSVGGANHEDDDENVSSVESTKIRVKGERGKNVNFFLNNFTLEYGRGRRNKVINQNYMKNYELESRYYGRRDCSTGGGAAAAGAEAGMHGNGNSNGIGGGHGKAHAHMGAKLNGVCYTGNGRGHSKDKTKLHHLETATTTGTSVGRGNNASGKGANGGNGSRRTNTKGRNNGAVDAIENYEYKMSASELKPQRGVYFDRSQKAWIGSWYEEGKQIKRRFKIKYYGWDEARNLATKARFAFENRTKHIKGAGKKGASATTTTTATAGVTAGATAEGGVSNGVTSGGGNNDGTEAVNANASGGYTRAGERKEEDAANLNKNGTNEEGVNHVECGSYVDGTNRRITSRRGGGAYLRATNENHAVESSNAPTNRRDGRRGATHKMKKEDEEQHYALNGKAAAAGDDDDDEEDVPTQNQKKLKTHNNPGEGKKNEKGVIPPPYPDPINYNDVGGESTNKYEAGGREKYPFDQHHMNYEDYHPAAYDKKRNIASHPKGDTRGGGCNKESGVYDSYARKYANEYKGGGDMNIFSEWNEIHRAGGGMYESGAGIGDYPLSGMSSVNGLNDLGGSRGKAKNLSQDSALRHYEDYYMKGGYPDGKPSADHTGEDEHVSKEKNDNEPNGSSCVSGGRRRINNHGNHHANHHARNVHEDDDQDDGDDEEEEGMNLEYCNQMGTTKRDRANRENNLTTTTEHKGKNSNAKCAGGKGGDNVITYAKSNNKKSNEANQNQMENSVILPQGVFYQDSKKAFCANWYSNGKQEKRYFSINKFGEERARNLAIEARKKFEHDYKKNHSGGKKETHHSSCSVMKAESSNDITGLDSYEMVKNSNHSTKHNYVSHAGKGAAAMNTDLITTAGMNNLNQGDKSDVGHNSIDDATHSIGTVDGKNAHMINSGANGKAIGGAGGGGVGGTPPKTSNDDQHYVQQHGYVNENNYSKCKESNLYREDLYRSHLCRGDLIQGYPRTDGVYNNVMPITTQSDNIRMNVVNNPNGNSSTSPPYTTNNNAAKDNIKLVSSPAGSNSTTDMVNNNVGDCVVSNGRGGGEGGQNDVDMSMSAPLSNTAMGAGNNVRDNEGGADPDANGVHNGNGIDNSLGANMGMASTVTPPFRSGNNSGGSGSGNLFVGPKDACVPGTDEQTGENNLYTGGMASKTNEMHHYPATSENMSKALTNEEVNPLGTPFDPNTKEFSTPNYYTGNKQATKNQFTRSIKKEMLDDMNMYTKMEKMEKTEKANSNPAGVYMIRINGIVQAWRAEWRSPSGCKRTKNFGINTYGTTLSKKLAIEMRARMTGECLVSDDGTVFDYTNKKTPK</sequence>
<evidence type="ECO:0000256" key="3">
    <source>
        <dbReference type="ARBA" id="ARBA00023125"/>
    </source>
</evidence>
<feature type="region of interest" description="Disordered" evidence="6">
    <location>
        <begin position="2617"/>
        <end position="2650"/>
    </location>
</feature>
<feature type="compositionally biased region" description="Basic and acidic residues" evidence="6">
    <location>
        <begin position="866"/>
        <end position="895"/>
    </location>
</feature>
<feature type="compositionally biased region" description="Acidic residues" evidence="6">
    <location>
        <begin position="2879"/>
        <end position="2888"/>
    </location>
</feature>
<feature type="compositionally biased region" description="Basic and acidic residues" evidence="6">
    <location>
        <begin position="948"/>
        <end position="962"/>
    </location>
</feature>
<feature type="region of interest" description="Disordered" evidence="6">
    <location>
        <begin position="2249"/>
        <end position="2285"/>
    </location>
</feature>
<evidence type="ECO:0000256" key="5">
    <source>
        <dbReference type="ARBA" id="ARBA00023242"/>
    </source>
</evidence>
<name>A0A0D9QJI9_PLAFR</name>
<evidence type="ECO:0000256" key="6">
    <source>
        <dbReference type="SAM" id="MobiDB-lite"/>
    </source>
</evidence>
<feature type="region of interest" description="Disordered" evidence="6">
    <location>
        <begin position="2833"/>
        <end position="2939"/>
    </location>
</feature>
<feature type="domain" description="AP2/ERF" evidence="7">
    <location>
        <begin position="3213"/>
        <end position="3261"/>
    </location>
</feature>
<feature type="compositionally biased region" description="Basic residues" evidence="6">
    <location>
        <begin position="3104"/>
        <end position="3121"/>
    </location>
</feature>
<feature type="region of interest" description="Disordered" evidence="6">
    <location>
        <begin position="2399"/>
        <end position="2435"/>
    </location>
</feature>
<dbReference type="Pfam" id="PF00847">
    <property type="entry name" value="AP2"/>
    <property type="match status" value="2"/>
</dbReference>
<keyword evidence="3" id="KW-0238">DNA-binding</keyword>